<keyword evidence="4" id="KW-0805">Transcription regulation</keyword>
<evidence type="ECO:0000313" key="9">
    <source>
        <dbReference type="WBParaSite" id="ACRNAN_Path_1585.g6153.t1"/>
    </source>
</evidence>
<keyword evidence="1" id="KW-0479">Metal-binding</keyword>
<feature type="compositionally biased region" description="Polar residues" evidence="6">
    <location>
        <begin position="768"/>
        <end position="780"/>
    </location>
</feature>
<reference evidence="9" key="1">
    <citation type="submission" date="2022-11" db="UniProtKB">
        <authorList>
            <consortium name="WormBaseParasite"/>
        </authorList>
    </citation>
    <scope>IDENTIFICATION</scope>
</reference>
<name>A0A914C2D2_9BILA</name>
<feature type="compositionally biased region" description="Basic and acidic residues" evidence="6">
    <location>
        <begin position="879"/>
        <end position="911"/>
    </location>
</feature>
<keyword evidence="2" id="KW-0560">Oxidoreductase</keyword>
<evidence type="ECO:0000256" key="1">
    <source>
        <dbReference type="ARBA" id="ARBA00022723"/>
    </source>
</evidence>
<feature type="compositionally biased region" description="Low complexity" evidence="6">
    <location>
        <begin position="752"/>
        <end position="767"/>
    </location>
</feature>
<dbReference type="Gene3D" id="1.20.58.1360">
    <property type="match status" value="1"/>
</dbReference>
<dbReference type="PROSITE" id="PS51184">
    <property type="entry name" value="JMJC"/>
    <property type="match status" value="1"/>
</dbReference>
<feature type="compositionally biased region" description="Polar residues" evidence="6">
    <location>
        <begin position="912"/>
        <end position="921"/>
    </location>
</feature>
<evidence type="ECO:0000313" key="8">
    <source>
        <dbReference type="Proteomes" id="UP000887540"/>
    </source>
</evidence>
<dbReference type="InterPro" id="IPR003347">
    <property type="entry name" value="JmjC_dom"/>
</dbReference>
<evidence type="ECO:0000256" key="2">
    <source>
        <dbReference type="ARBA" id="ARBA00023002"/>
    </source>
</evidence>
<evidence type="ECO:0000256" key="5">
    <source>
        <dbReference type="ARBA" id="ARBA00023163"/>
    </source>
</evidence>
<evidence type="ECO:0000256" key="3">
    <source>
        <dbReference type="ARBA" id="ARBA00023004"/>
    </source>
</evidence>
<dbReference type="GO" id="GO:0046872">
    <property type="term" value="F:metal ion binding"/>
    <property type="evidence" value="ECO:0007669"/>
    <property type="project" value="UniProtKB-KW"/>
</dbReference>
<evidence type="ECO:0000256" key="6">
    <source>
        <dbReference type="SAM" id="MobiDB-lite"/>
    </source>
</evidence>
<feature type="region of interest" description="Disordered" evidence="6">
    <location>
        <begin position="517"/>
        <end position="538"/>
    </location>
</feature>
<organism evidence="8 9">
    <name type="scientific">Acrobeloides nanus</name>
    <dbReference type="NCBI Taxonomy" id="290746"/>
    <lineage>
        <taxon>Eukaryota</taxon>
        <taxon>Metazoa</taxon>
        <taxon>Ecdysozoa</taxon>
        <taxon>Nematoda</taxon>
        <taxon>Chromadorea</taxon>
        <taxon>Rhabditida</taxon>
        <taxon>Tylenchina</taxon>
        <taxon>Cephalobomorpha</taxon>
        <taxon>Cephaloboidea</taxon>
        <taxon>Cephalobidae</taxon>
        <taxon>Acrobeloides</taxon>
    </lineage>
</organism>
<dbReference type="SUPFAM" id="SSF51197">
    <property type="entry name" value="Clavaminate synthase-like"/>
    <property type="match status" value="1"/>
</dbReference>
<feature type="region of interest" description="Disordered" evidence="6">
    <location>
        <begin position="838"/>
        <end position="933"/>
    </location>
</feature>
<feature type="compositionally biased region" description="Polar residues" evidence="6">
    <location>
        <begin position="618"/>
        <end position="635"/>
    </location>
</feature>
<proteinExistence type="predicted"/>
<dbReference type="Proteomes" id="UP000887540">
    <property type="component" value="Unplaced"/>
</dbReference>
<feature type="compositionally biased region" description="Basic and acidic residues" evidence="6">
    <location>
        <begin position="593"/>
        <end position="602"/>
    </location>
</feature>
<evidence type="ECO:0000259" key="7">
    <source>
        <dbReference type="PROSITE" id="PS51184"/>
    </source>
</evidence>
<feature type="compositionally biased region" description="Basic and acidic residues" evidence="6">
    <location>
        <begin position="846"/>
        <end position="861"/>
    </location>
</feature>
<keyword evidence="3" id="KW-0408">Iron</keyword>
<dbReference type="GO" id="GO:0016491">
    <property type="term" value="F:oxidoreductase activity"/>
    <property type="evidence" value="ECO:0007669"/>
    <property type="project" value="UniProtKB-KW"/>
</dbReference>
<dbReference type="Pfam" id="PF02373">
    <property type="entry name" value="JmjC"/>
    <property type="match status" value="1"/>
</dbReference>
<dbReference type="InterPro" id="IPR050690">
    <property type="entry name" value="JHDM1_Histone_Demethylase"/>
</dbReference>
<protein>
    <submittedName>
        <fullName evidence="9">JmjC domain-containing protein</fullName>
    </submittedName>
</protein>
<feature type="compositionally biased region" description="Polar residues" evidence="6">
    <location>
        <begin position="802"/>
        <end position="823"/>
    </location>
</feature>
<feature type="compositionally biased region" description="Low complexity" evidence="6">
    <location>
        <begin position="711"/>
        <end position="721"/>
    </location>
</feature>
<dbReference type="SMART" id="SM00558">
    <property type="entry name" value="JmjC"/>
    <property type="match status" value="1"/>
</dbReference>
<accession>A0A914C2D2</accession>
<dbReference type="AlphaFoldDB" id="A0A914C2D2"/>
<sequence length="1127" mass="127592">MLPSEFTIELIKSTGLSKPMHFAASPSELGMKMPDPELFGVGNVLELIGPDRTIEVVQVKGQKGKTMKLGQFIQYYLTDEVARPDLYNVLSLEFTLTKLADKVIGPAFVKQIDWVEQYWPEELKKRQEVNMAINGKHCSFSTFPKVQRYCLMSVKDCFTDFHVDFGGTSVWYHVLKGRKIFWIIEPTEQNLKLYEHWLKSDSTNKTFFGNIVEKCARVELTAGNTFIIPSGWIHCVFTPQDSLVFGGNFLHNYAIPMQLAIVDSEDNLKIGIKYRYTFFKQMLWYVVERIVREATRRKYLKPIKVNPFNKSQLEALVAYNAVANAKETRSKSNIRHELPDLELFDEHKRDTAKFELVSPGTPSTSNARSMAHHYNRVGMEIEDNETDHPDSVKMEKTEYSTDGTPYEICYDSDNDDDIEFEDPNYRFMPYQTNLSKVNFSTYVPCRHYNETYINSLTKLEKDGLLPLLNYMKQKVLSKSKKIEYPEGITRPHHLVSELEHLVNHIAMLDSRPNSKFDVKSEANQKNSIPPPSEVDKSTLTSPLAIDTSTNLLCNNSPQTSSADSKVIASIDACLNRYSQPQVHLLQEVNEEKVESYEQHKSDSLGNLKIPSDEDTNTDECSQNEQKNDLSSQIMNTDTQLTSPVYDPREDLIPLGKKPLTTAYRKTANMASVPFKKQPTLKIMPAKVSKEVITTMVSVSDSQPNPYTQAPSTSKLSTSGSSRAIVNQTRPPLPSKPSSEFEYKSPLQTYQRSAPSSSALSNTNPSSAVNKPQSILNVNVQPPSKTSPIPSPIRMNHCRNDVTDPQCSRSDTNSSWSMPSNQSYRTYRGNNSVIQTNRQWNSHNRAHQFDKYPNRTNRDDYHSNNYRRLSDGNDNNLNWENDRNRSAFRFHDHDQGYSQQKEEYRNSYDSDPRLQNQSTSWVDPSHMDRSRSDIPGQYNLPGLPRDAISTSNSTNPAVQQQFIQLPLGVNFQGLSGAHLQPATNLIYLMVAPENFNGNPLYAIQQATPVSAIVTVQQQVPGNNVQSWTSYSTIPGNYPAYQTSQSVSSQQSDSNSSNNNYVYYQQPNASGTQQPTTSSSTAQGYGYRASVEKKHSHPKLDTSPFDELDQLSKLAQILDNPPPHPPPAI</sequence>
<evidence type="ECO:0000256" key="4">
    <source>
        <dbReference type="ARBA" id="ARBA00023015"/>
    </source>
</evidence>
<feature type="region of interest" description="Disordered" evidence="6">
    <location>
        <begin position="593"/>
        <end position="635"/>
    </location>
</feature>
<dbReference type="Gene3D" id="2.60.120.650">
    <property type="entry name" value="Cupin"/>
    <property type="match status" value="1"/>
</dbReference>
<feature type="region of interest" description="Disordered" evidence="6">
    <location>
        <begin position="699"/>
        <end position="823"/>
    </location>
</feature>
<dbReference type="WBParaSite" id="ACRNAN_Path_1585.g6153.t1">
    <property type="protein sequence ID" value="ACRNAN_Path_1585.g6153.t1"/>
    <property type="gene ID" value="ACRNAN_Path_1585.g6153"/>
</dbReference>
<feature type="compositionally biased region" description="Pro residues" evidence="6">
    <location>
        <begin position="1118"/>
        <end position="1127"/>
    </location>
</feature>
<feature type="domain" description="JmjC" evidence="7">
    <location>
        <begin position="113"/>
        <end position="266"/>
    </location>
</feature>
<feature type="region of interest" description="Disordered" evidence="6">
    <location>
        <begin position="1040"/>
        <end position="1127"/>
    </location>
</feature>
<dbReference type="PANTHER" id="PTHR23123">
    <property type="entry name" value="PHD/F-BOX CONTAINING PROTEIN"/>
    <property type="match status" value="1"/>
</dbReference>
<feature type="compositionally biased region" description="Polar residues" evidence="6">
    <location>
        <begin position="699"/>
        <end position="710"/>
    </location>
</feature>
<feature type="compositionally biased region" description="Low complexity" evidence="6">
    <location>
        <begin position="1040"/>
        <end position="1082"/>
    </location>
</feature>
<keyword evidence="5" id="KW-0804">Transcription</keyword>
<keyword evidence="8" id="KW-1185">Reference proteome</keyword>